<feature type="transmembrane region" description="Helical" evidence="1">
    <location>
        <begin position="39"/>
        <end position="58"/>
    </location>
</feature>
<keyword evidence="1" id="KW-0472">Membrane</keyword>
<evidence type="ECO:0000256" key="1">
    <source>
        <dbReference type="SAM" id="Phobius"/>
    </source>
</evidence>
<name>C0PLB2_MAIZE</name>
<dbReference type="AlphaFoldDB" id="C0PLB2"/>
<reference evidence="2" key="2">
    <citation type="submission" date="2012-06" db="EMBL/GenBank/DDBJ databases">
        <authorList>
            <person name="Yu Y."/>
            <person name="Currie J."/>
            <person name="Lomeli R."/>
            <person name="Angelova A."/>
            <person name="Collura K."/>
            <person name="Wissotski M."/>
            <person name="Campos D."/>
            <person name="Kudrna D."/>
            <person name="Golser W."/>
            <person name="Ashely E."/>
            <person name="Descour A."/>
            <person name="Fernandes J."/>
            <person name="Soderlund C."/>
            <person name="Walbot V."/>
        </authorList>
    </citation>
    <scope>NUCLEOTIDE SEQUENCE</scope>
    <source>
        <strain evidence="2">B73</strain>
    </source>
</reference>
<proteinExistence type="evidence at transcript level"/>
<keyword evidence="1" id="KW-0812">Transmembrane</keyword>
<dbReference type="EMBL" id="BT069081">
    <property type="protein sequence ID" value="ACN35978.1"/>
    <property type="molecule type" value="mRNA"/>
</dbReference>
<reference evidence="2" key="1">
    <citation type="journal article" date="2009" name="PLoS Genet.">
        <title>Sequencing, mapping, and analysis of 27,455 maize full-length cDNAs.</title>
        <authorList>
            <person name="Soderlund C."/>
            <person name="Descour A."/>
            <person name="Kudrna D."/>
            <person name="Bomhoff M."/>
            <person name="Boyd L."/>
            <person name="Currie J."/>
            <person name="Angelova A."/>
            <person name="Collura K."/>
            <person name="Wissotski M."/>
            <person name="Ashley E."/>
            <person name="Morrow D."/>
            <person name="Fernandes J."/>
            <person name="Walbot V."/>
            <person name="Yu Y."/>
        </authorList>
    </citation>
    <scope>NUCLEOTIDE SEQUENCE</scope>
    <source>
        <strain evidence="2">B73</strain>
    </source>
</reference>
<keyword evidence="1" id="KW-1133">Transmembrane helix</keyword>
<accession>C0PLB2</accession>
<sequence length="106" mass="12098">MTYIARLPLKLEFLLLRLAFLLLLPLPLVSILCHHVTEVLLLVPKLLFLSSFFIPVALSEENRSDFGRTKKNTYISTEQRHQSLLGCQNIIHGFQFLGLDGDVHLV</sequence>
<evidence type="ECO:0000313" key="2">
    <source>
        <dbReference type="EMBL" id="ACN35978.1"/>
    </source>
</evidence>
<organism evidence="2">
    <name type="scientific">Zea mays</name>
    <name type="common">Maize</name>
    <dbReference type="NCBI Taxonomy" id="4577"/>
    <lineage>
        <taxon>Eukaryota</taxon>
        <taxon>Viridiplantae</taxon>
        <taxon>Streptophyta</taxon>
        <taxon>Embryophyta</taxon>
        <taxon>Tracheophyta</taxon>
        <taxon>Spermatophyta</taxon>
        <taxon>Magnoliopsida</taxon>
        <taxon>Liliopsida</taxon>
        <taxon>Poales</taxon>
        <taxon>Poaceae</taxon>
        <taxon>PACMAD clade</taxon>
        <taxon>Panicoideae</taxon>
        <taxon>Andropogonodae</taxon>
        <taxon>Andropogoneae</taxon>
        <taxon>Tripsacinae</taxon>
        <taxon>Zea</taxon>
    </lineage>
</organism>
<protein>
    <submittedName>
        <fullName evidence="2">Uncharacterized protein</fullName>
    </submittedName>
</protein>